<dbReference type="EMBL" id="CAKOGP040000446">
    <property type="protein sequence ID" value="CAJ1935046.1"/>
    <property type="molecule type" value="Genomic_DNA"/>
</dbReference>
<evidence type="ECO:0000256" key="1">
    <source>
        <dbReference type="SAM" id="MobiDB-lite"/>
    </source>
</evidence>
<dbReference type="GO" id="GO:0008305">
    <property type="term" value="C:integrin complex"/>
    <property type="evidence" value="ECO:0007669"/>
    <property type="project" value="TreeGrafter"/>
</dbReference>
<dbReference type="InterPro" id="IPR037293">
    <property type="entry name" value="Gal_Oxidase_central_sf"/>
</dbReference>
<keyword evidence="2" id="KW-0812">Transmembrane</keyword>
<feature type="transmembrane region" description="Helical" evidence="2">
    <location>
        <begin position="57"/>
        <end position="79"/>
    </location>
</feature>
<feature type="compositionally biased region" description="Pro residues" evidence="1">
    <location>
        <begin position="102"/>
        <end position="111"/>
    </location>
</feature>
<dbReference type="GO" id="GO:0007229">
    <property type="term" value="P:integrin-mediated signaling pathway"/>
    <property type="evidence" value="ECO:0007669"/>
    <property type="project" value="TreeGrafter"/>
</dbReference>
<protein>
    <submittedName>
        <fullName evidence="3">Uncharacterized protein</fullName>
    </submittedName>
</protein>
<dbReference type="InterPro" id="IPR013519">
    <property type="entry name" value="Int_alpha_beta-p"/>
</dbReference>
<comment type="caution">
    <text evidence="3">The sequence shown here is derived from an EMBL/GenBank/DDBJ whole genome shotgun (WGS) entry which is preliminary data.</text>
</comment>
<dbReference type="Proteomes" id="UP001295423">
    <property type="component" value="Unassembled WGS sequence"/>
</dbReference>
<dbReference type="InterPro" id="IPR028994">
    <property type="entry name" value="Integrin_alpha_N"/>
</dbReference>
<dbReference type="GO" id="GO:0005178">
    <property type="term" value="F:integrin binding"/>
    <property type="evidence" value="ECO:0007669"/>
    <property type="project" value="TreeGrafter"/>
</dbReference>
<feature type="compositionally biased region" description="Low complexity" evidence="1">
    <location>
        <begin position="112"/>
        <end position="123"/>
    </location>
</feature>
<dbReference type="AlphaFoldDB" id="A0AAD2FFP0"/>
<proteinExistence type="predicted"/>
<accession>A0AAD2FFP0</accession>
<name>A0AAD2FFP0_9STRA</name>
<dbReference type="GO" id="GO:0007160">
    <property type="term" value="P:cell-matrix adhesion"/>
    <property type="evidence" value="ECO:0007669"/>
    <property type="project" value="TreeGrafter"/>
</dbReference>
<sequence>MNTVQQLQAVPPLAVDYDTEAASQPTLPPRSKDDHMIANRDTTDKFASTKSNSCRTIIFSVLFVLLAMAATGVVVWFVMDSKIQTQQRPMEADNVPSQQPHSSPPITPPVAPSSSPTTITDDLLPPPLEISDSLPLSMCMGDCDEDTDCGPDLVCFQRSPNTPVPGCSGGIQDDSNSDYCIPVELPSLVVVTDTASPLGLCEGDCDSNDDCADGLSCYQRSEFEFVPGCSGGLTDVSRTDYCVPSSLVPETYMMSLGKNNNKLFGNPDDNFGAAVSLSQTAVPRLMAVGAVDRGSTGYVNIYHFNNDTTTTADDDNWVLSATIQGDEIGANFGNAVAMSGDGTHVAVGMPEGQHGGRVQVFQLYISNNNNNNNSSNRSNEIGWNQVGSDITVGGPQDSGGYAVSLSEDGSILAVAKRYYFQTYKRNNDDDSWIALGSQVDIGSFGQDAISLSSDGNRIAVNGKPDDVFPPDGYGRVYELVNDGTEWTQVGQTLGELTLYDSFGLDNTDKASTSLSGDGTTVAMSCIDRLAENSYVQVYRDNMGDDSQQWTPLGDPILSKLNEYAPASIVEISKDGEVLAIGDYELGRVRLYEFDNRLGQWILVGQVHSENEDDQLGIALSLAGGRGEAYLAIGGPNKKHVLGNPGFVTTYKTVFGIRPDPTFAPSNAPTEWVDGGANGLSIFSQSPEYVWSGEQINDSNDIAGNSVAVSGDGMVFAFGLKSENSVNRVIVYQDDGEGGRDSRPQLSGLQSGDDFGHSIALSGDGLVMAVGIPNSSIVGTVAEGAGSVQVYLFDPTGRTWTPMGDAIVGSVLQESGRFGHSVSLNDNGDILAVGAPLATRVSIFRFENNEWVKMGGDITVSEYRAAWHGWSVSLSSDGLVVAVGGPTNQDTMDEAGACRIYEFVNNNWQQRGQAILGGQRHGLLGTSVSLSGDGSVVAMGAMNYELPEAYSNKEDEVFHYGLNAGAVFVFEYSPEGNWTLLGKPIFGNAAFDRFGRSVSLTKDGKKLAIGAPEQGEGGQVRLFVFDEEHSYWDQIADVERYDAYDDQGKNAGFGTSVDLVDTGANGLKMMVGAPRTRARYGERLGLIPKYVGEVCIYDE</sequence>
<evidence type="ECO:0000256" key="2">
    <source>
        <dbReference type="SAM" id="Phobius"/>
    </source>
</evidence>
<evidence type="ECO:0000313" key="3">
    <source>
        <dbReference type="EMBL" id="CAJ1935046.1"/>
    </source>
</evidence>
<dbReference type="Gene3D" id="2.130.10.80">
    <property type="entry name" value="Galactose oxidase/kelch, beta-propeller"/>
    <property type="match status" value="1"/>
</dbReference>
<dbReference type="Gene3D" id="2.130.10.130">
    <property type="entry name" value="Integrin alpha, N-terminal"/>
    <property type="match status" value="1"/>
</dbReference>
<organism evidence="3 4">
    <name type="scientific">Cylindrotheca closterium</name>
    <dbReference type="NCBI Taxonomy" id="2856"/>
    <lineage>
        <taxon>Eukaryota</taxon>
        <taxon>Sar</taxon>
        <taxon>Stramenopiles</taxon>
        <taxon>Ochrophyta</taxon>
        <taxon>Bacillariophyta</taxon>
        <taxon>Bacillariophyceae</taxon>
        <taxon>Bacillariophycidae</taxon>
        <taxon>Bacillariales</taxon>
        <taxon>Bacillariaceae</taxon>
        <taxon>Cylindrotheca</taxon>
    </lineage>
</organism>
<dbReference type="GO" id="GO:0098609">
    <property type="term" value="P:cell-cell adhesion"/>
    <property type="evidence" value="ECO:0007669"/>
    <property type="project" value="TreeGrafter"/>
</dbReference>
<reference evidence="3" key="1">
    <citation type="submission" date="2023-08" db="EMBL/GenBank/DDBJ databases">
        <authorList>
            <person name="Audoor S."/>
            <person name="Bilcke G."/>
        </authorList>
    </citation>
    <scope>NUCLEOTIDE SEQUENCE</scope>
</reference>
<keyword evidence="2" id="KW-0472">Membrane</keyword>
<gene>
    <name evidence="3" type="ORF">CYCCA115_LOCUS4384</name>
</gene>
<dbReference type="PANTHER" id="PTHR23220">
    <property type="entry name" value="INTEGRIN ALPHA"/>
    <property type="match status" value="1"/>
</dbReference>
<evidence type="ECO:0000313" key="4">
    <source>
        <dbReference type="Proteomes" id="UP001295423"/>
    </source>
</evidence>
<keyword evidence="4" id="KW-1185">Reference proteome</keyword>
<dbReference type="PANTHER" id="PTHR23220:SF134">
    <property type="entry name" value="INTEGRIN ALPHA-2 DOMAIN-CONTAINING PROTEIN"/>
    <property type="match status" value="1"/>
</dbReference>
<dbReference type="GO" id="GO:0033627">
    <property type="term" value="P:cell adhesion mediated by integrin"/>
    <property type="evidence" value="ECO:0007669"/>
    <property type="project" value="TreeGrafter"/>
</dbReference>
<dbReference type="GO" id="GO:0009897">
    <property type="term" value="C:external side of plasma membrane"/>
    <property type="evidence" value="ECO:0007669"/>
    <property type="project" value="TreeGrafter"/>
</dbReference>
<dbReference type="SMART" id="SM00191">
    <property type="entry name" value="Int_alpha"/>
    <property type="match status" value="6"/>
</dbReference>
<dbReference type="SUPFAM" id="SSF82171">
    <property type="entry name" value="DPP6 N-terminal domain-like"/>
    <property type="match status" value="2"/>
</dbReference>
<feature type="region of interest" description="Disordered" evidence="1">
    <location>
        <begin position="88"/>
        <end position="127"/>
    </location>
</feature>
<keyword evidence="2" id="KW-1133">Transmembrane helix</keyword>